<organism evidence="12 13">
    <name type="scientific">Cutaneotrichosporon oleaginosum</name>
    <dbReference type="NCBI Taxonomy" id="879819"/>
    <lineage>
        <taxon>Eukaryota</taxon>
        <taxon>Fungi</taxon>
        <taxon>Dikarya</taxon>
        <taxon>Basidiomycota</taxon>
        <taxon>Agaricomycotina</taxon>
        <taxon>Tremellomycetes</taxon>
        <taxon>Trichosporonales</taxon>
        <taxon>Trichosporonaceae</taxon>
        <taxon>Cutaneotrichosporon</taxon>
    </lineage>
</organism>
<evidence type="ECO:0000256" key="4">
    <source>
        <dbReference type="ARBA" id="ARBA00010218"/>
    </source>
</evidence>
<gene>
    <name evidence="12" type="ORF">CC85DRAFT_295907</name>
</gene>
<evidence type="ECO:0000259" key="11">
    <source>
        <dbReference type="Pfam" id="PF08574"/>
    </source>
</evidence>
<dbReference type="InterPro" id="IPR040218">
    <property type="entry name" value="SLC7A6OS"/>
</dbReference>
<dbReference type="InterPro" id="IPR013883">
    <property type="entry name" value="TF_Iwr1_dom"/>
</dbReference>
<evidence type="ECO:0000256" key="6">
    <source>
        <dbReference type="ARBA" id="ARBA00022448"/>
    </source>
</evidence>
<feature type="domain" description="Transcription factor Iwr1" evidence="11">
    <location>
        <begin position="199"/>
        <end position="260"/>
    </location>
</feature>
<evidence type="ECO:0000256" key="2">
    <source>
        <dbReference type="ARBA" id="ARBA00004123"/>
    </source>
</evidence>
<dbReference type="GO" id="GO:0015031">
    <property type="term" value="P:protein transport"/>
    <property type="evidence" value="ECO:0007669"/>
    <property type="project" value="UniProtKB-KW"/>
</dbReference>
<feature type="compositionally biased region" description="Low complexity" evidence="10">
    <location>
        <begin position="219"/>
        <end position="229"/>
    </location>
</feature>
<dbReference type="Pfam" id="PF08574">
    <property type="entry name" value="Iwr1"/>
    <property type="match status" value="1"/>
</dbReference>
<evidence type="ECO:0000313" key="12">
    <source>
        <dbReference type="EMBL" id="KLT43910.1"/>
    </source>
</evidence>
<comment type="similarity">
    <text evidence="4">Belongs to the IWR1/SLC7A6OS family.</text>
</comment>
<comment type="function">
    <text evidence="1">Directs RNA polymerase II nuclear import.</text>
</comment>
<accession>A0A0J0XS67</accession>
<keyword evidence="9" id="KW-0539">Nucleus</keyword>
<sequence>MPSATPPPGQYTVLRIKRKATEPPLSSLVISDERAAKRRTLRKRGVFRLAETVPHTWRGEGAECDMLKVETNDSVRISPTTSCSHFDPGTLAPRIPLSVLAPLTPPRDKTEEAAETVSVPHPTPSVPRTQYRVVPGAPARDPNLPPRVITNAERDAARNALLFVDATAVHDDPDMAAFLPMLNEYLRLEGAAPPPPQDDEYVYDLYFKTEEAGAGGSVGALLGYEESSPPSTPPDSEPEDEADEDSNDEDYYRNDYPEDEDADEDMEGYEDAYSDGAWSHDSEADRGELDEWEDYR</sequence>
<dbReference type="AlphaFoldDB" id="A0A0J0XS67"/>
<evidence type="ECO:0000313" key="13">
    <source>
        <dbReference type="Proteomes" id="UP000053611"/>
    </source>
</evidence>
<comment type="subcellular location">
    <subcellularLocation>
        <location evidence="3">Cytoplasm</location>
    </subcellularLocation>
    <subcellularLocation>
        <location evidence="2">Nucleus</location>
    </subcellularLocation>
</comment>
<evidence type="ECO:0000256" key="1">
    <source>
        <dbReference type="ARBA" id="ARBA00003202"/>
    </source>
</evidence>
<keyword evidence="6" id="KW-0813">Transport</keyword>
<name>A0A0J0XS67_9TREE</name>
<evidence type="ECO:0000256" key="5">
    <source>
        <dbReference type="ARBA" id="ARBA00017036"/>
    </source>
</evidence>
<evidence type="ECO:0000256" key="10">
    <source>
        <dbReference type="SAM" id="MobiDB-lite"/>
    </source>
</evidence>
<dbReference type="EMBL" id="KQ087191">
    <property type="protein sequence ID" value="KLT43910.1"/>
    <property type="molecule type" value="Genomic_DNA"/>
</dbReference>
<feature type="region of interest" description="Disordered" evidence="10">
    <location>
        <begin position="105"/>
        <end position="128"/>
    </location>
</feature>
<feature type="region of interest" description="Disordered" evidence="10">
    <location>
        <begin position="219"/>
        <end position="296"/>
    </location>
</feature>
<dbReference type="GO" id="GO:0005634">
    <property type="term" value="C:nucleus"/>
    <property type="evidence" value="ECO:0007669"/>
    <property type="project" value="UniProtKB-SubCell"/>
</dbReference>
<keyword evidence="7" id="KW-0963">Cytoplasm</keyword>
<dbReference type="GO" id="GO:0032502">
    <property type="term" value="P:developmental process"/>
    <property type="evidence" value="ECO:0007669"/>
    <property type="project" value="TreeGrafter"/>
</dbReference>
<dbReference type="STRING" id="879819.A0A0J0XS67"/>
<dbReference type="PANTHER" id="PTHR31196">
    <property type="entry name" value="RNA POLYMERASE II NUCLEAR LOCALIZATION PROTEIN SLC7A6OS-RELATED"/>
    <property type="match status" value="1"/>
</dbReference>
<feature type="compositionally biased region" description="Acidic residues" evidence="10">
    <location>
        <begin position="257"/>
        <end position="273"/>
    </location>
</feature>
<evidence type="ECO:0000256" key="3">
    <source>
        <dbReference type="ARBA" id="ARBA00004496"/>
    </source>
</evidence>
<evidence type="ECO:0000256" key="7">
    <source>
        <dbReference type="ARBA" id="ARBA00022490"/>
    </source>
</evidence>
<dbReference type="GO" id="GO:0005737">
    <property type="term" value="C:cytoplasm"/>
    <property type="evidence" value="ECO:0007669"/>
    <property type="project" value="UniProtKB-SubCell"/>
</dbReference>
<keyword evidence="8" id="KW-0653">Protein transport</keyword>
<reference evidence="12 13" key="1">
    <citation type="submission" date="2015-03" db="EMBL/GenBank/DDBJ databases">
        <title>Genomics and transcriptomics of the oil-accumulating basidiomycete yeast T. oleaginosus allow insights into substrate utilization and the diverse evolutionary trajectories of mating systems in fungi.</title>
        <authorList>
            <consortium name="DOE Joint Genome Institute"/>
            <person name="Kourist R."/>
            <person name="Kracht O."/>
            <person name="Bracharz F."/>
            <person name="Lipzen A."/>
            <person name="Nolan M."/>
            <person name="Ohm R."/>
            <person name="Grigoriev I."/>
            <person name="Sun S."/>
            <person name="Heitman J."/>
            <person name="Bruck T."/>
            <person name="Nowrousian M."/>
        </authorList>
    </citation>
    <scope>NUCLEOTIDE SEQUENCE [LARGE SCALE GENOMIC DNA]</scope>
    <source>
        <strain evidence="12 13">IBC0246</strain>
    </source>
</reference>
<feature type="compositionally biased region" description="Basic and acidic residues" evidence="10">
    <location>
        <begin position="278"/>
        <end position="296"/>
    </location>
</feature>
<keyword evidence="13" id="KW-1185">Reference proteome</keyword>
<feature type="compositionally biased region" description="Acidic residues" evidence="10">
    <location>
        <begin position="236"/>
        <end position="249"/>
    </location>
</feature>
<proteinExistence type="inferred from homology"/>
<protein>
    <recommendedName>
        <fullName evidence="5">Probable RNA polymerase II nuclear localization protein SLC7A6OS</fullName>
    </recommendedName>
</protein>
<dbReference type="OrthoDB" id="6255506at2759"/>
<dbReference type="Proteomes" id="UP000053611">
    <property type="component" value="Unassembled WGS sequence"/>
</dbReference>
<evidence type="ECO:0000256" key="8">
    <source>
        <dbReference type="ARBA" id="ARBA00022927"/>
    </source>
</evidence>
<evidence type="ECO:0000256" key="9">
    <source>
        <dbReference type="ARBA" id="ARBA00023242"/>
    </source>
</evidence>
<dbReference type="PANTHER" id="PTHR31196:SF2">
    <property type="entry name" value="RNA POLYMERASE II NUCLEAR LOCALIZATION PROTEIN SLC7A6OS-RELATED"/>
    <property type="match status" value="1"/>
</dbReference>